<feature type="binding site" evidence="6 9">
    <location>
        <position position="84"/>
    </location>
    <ligand>
        <name>Mg(2+)</name>
        <dbReference type="ChEBI" id="CHEBI:18420"/>
    </ligand>
</feature>
<dbReference type="GO" id="GO:0032259">
    <property type="term" value="P:methylation"/>
    <property type="evidence" value="ECO:0007669"/>
    <property type="project" value="UniProtKB-KW"/>
</dbReference>
<comment type="subcellular location">
    <subcellularLocation>
        <location evidence="6">Cytoplasm</location>
    </subcellularLocation>
</comment>
<dbReference type="OrthoDB" id="8414at2157"/>
<comment type="subunit">
    <text evidence="6">Homodecamer; pentamer of dimers.</text>
</comment>
<evidence type="ECO:0000256" key="6">
    <source>
        <dbReference type="HAMAP-Rule" id="MF_00156"/>
    </source>
</evidence>
<dbReference type="PANTHER" id="PTHR20881:SF0">
    <property type="entry name" value="3-METHYL-2-OXOBUTANOATE HYDROXYMETHYLTRANSFERASE"/>
    <property type="match status" value="1"/>
</dbReference>
<evidence type="ECO:0000256" key="1">
    <source>
        <dbReference type="ARBA" id="ARBA00005033"/>
    </source>
</evidence>
<dbReference type="Proteomes" id="UP000427373">
    <property type="component" value="Chromosome"/>
</dbReference>
<dbReference type="EMBL" id="CP045484">
    <property type="protein sequence ID" value="QGR16186.1"/>
    <property type="molecule type" value="Genomic_DNA"/>
</dbReference>
<dbReference type="CDD" id="cd06557">
    <property type="entry name" value="KPHMT-like"/>
    <property type="match status" value="1"/>
</dbReference>
<dbReference type="NCBIfam" id="TIGR00222">
    <property type="entry name" value="panB"/>
    <property type="match status" value="1"/>
</dbReference>
<dbReference type="GO" id="GO:0015937">
    <property type="term" value="P:coenzyme A biosynthetic process"/>
    <property type="evidence" value="ECO:0007669"/>
    <property type="project" value="UniProtKB-UniRule"/>
</dbReference>
<feature type="binding site" evidence="6 8">
    <location>
        <begin position="45"/>
        <end position="46"/>
    </location>
    <ligand>
        <name>3-methyl-2-oxobutanoate</name>
        <dbReference type="ChEBI" id="CHEBI:11851"/>
    </ligand>
</feature>
<comment type="cofactor">
    <cofactor evidence="6 9">
        <name>Mg(2+)</name>
        <dbReference type="ChEBI" id="CHEBI:18420"/>
    </cofactor>
    <text evidence="6 9">Binds 1 Mg(2+) ion per subunit.</text>
</comment>
<dbReference type="UniPathway" id="UPA00241"/>
<dbReference type="RefSeq" id="WP_156013763.1">
    <property type="nucleotide sequence ID" value="NZ_CP045484.1"/>
</dbReference>
<evidence type="ECO:0000256" key="2">
    <source>
        <dbReference type="ARBA" id="ARBA00008676"/>
    </source>
</evidence>
<comment type="similarity">
    <text evidence="2 6">Belongs to the PanB family.</text>
</comment>
<comment type="function">
    <text evidence="6">Catalyzes the reversible reaction in which hydroxymethyl group from 5,10-methylenetetrahydrofolate is transferred onto alpha-ketoisovalerate to form ketopantoate.</text>
</comment>
<evidence type="ECO:0000256" key="4">
    <source>
        <dbReference type="ARBA" id="ARBA00022842"/>
    </source>
</evidence>
<keyword evidence="10" id="KW-0489">Methyltransferase</keyword>
<dbReference type="HAMAP" id="MF_00156">
    <property type="entry name" value="PanB"/>
    <property type="match status" value="1"/>
</dbReference>
<keyword evidence="6" id="KW-0963">Cytoplasm</keyword>
<dbReference type="KEGG" id="soh:D1869_02495"/>
<proteinExistence type="inferred from homology"/>
<evidence type="ECO:0000256" key="8">
    <source>
        <dbReference type="PIRSR" id="PIRSR000388-2"/>
    </source>
</evidence>
<dbReference type="InterPro" id="IPR040442">
    <property type="entry name" value="Pyrv_kinase-like_dom_sf"/>
</dbReference>
<keyword evidence="5 6" id="KW-0173">Coenzyme A biosynthesis</keyword>
<comment type="pathway">
    <text evidence="6">Cofactor biosynthesis; coenzyme A biosynthesis.</text>
</comment>
<keyword evidence="3 6" id="KW-0808">Transferase</keyword>
<dbReference type="Pfam" id="PF02548">
    <property type="entry name" value="Pantoate_transf"/>
    <property type="match status" value="1"/>
</dbReference>
<protein>
    <recommendedName>
        <fullName evidence="6">3-methyl-2-oxobutanoate hydroxymethyltransferase</fullName>
        <ecNumber evidence="6">2.1.2.11</ecNumber>
    </recommendedName>
    <alternativeName>
        <fullName evidence="6">Ketopantoate hydroxymethyltransferase</fullName>
        <shortName evidence="6">KPHMT</shortName>
    </alternativeName>
</protein>
<dbReference type="GO" id="GO:0005737">
    <property type="term" value="C:cytoplasm"/>
    <property type="evidence" value="ECO:0007669"/>
    <property type="project" value="UniProtKB-SubCell"/>
</dbReference>
<feature type="binding site" evidence="6 8">
    <location>
        <position position="84"/>
    </location>
    <ligand>
        <name>3-methyl-2-oxobutanoate</name>
        <dbReference type="ChEBI" id="CHEBI:11851"/>
    </ligand>
</feature>
<keyword evidence="4 6" id="KW-0460">Magnesium</keyword>
<dbReference type="Gene3D" id="3.20.20.60">
    <property type="entry name" value="Phosphoenolpyruvate-binding domains"/>
    <property type="match status" value="1"/>
</dbReference>
<dbReference type="InterPro" id="IPR003700">
    <property type="entry name" value="Pantoate_hydroxy_MeTrfase"/>
</dbReference>
<dbReference type="GeneID" id="42800080"/>
<sequence>MEKVTIRDFLKKKEKKEKIIMLTAYDYPSAKIISQTNLDGILVGDSLGMVVLGKENTLKVTMRDMLIHLDAVVKAKPPQLIVADMPFLSYETSTKDAVKNAGLLARHGADAVKLEGGEEVRDVVRAIVRAGIPVMGHIGLTPQRFLRIGGYRILGKREKEEEQLVKDAKALEEAGAFSIVIENTYSDVAKKITESINIPTICIGAGPYCDGQILVIHDLLGLSDFTPYFAKKYIDLRGLIRRAIEDYISEVKEGRFPGKEHYKSRDS</sequence>
<dbReference type="PIRSF" id="PIRSF000388">
    <property type="entry name" value="Pantoate_hydroxy_MeTrfase"/>
    <property type="match status" value="1"/>
</dbReference>
<dbReference type="NCBIfam" id="NF001452">
    <property type="entry name" value="PRK00311.1"/>
    <property type="match status" value="1"/>
</dbReference>
<evidence type="ECO:0000313" key="11">
    <source>
        <dbReference type="Proteomes" id="UP000427373"/>
    </source>
</evidence>
<evidence type="ECO:0000256" key="7">
    <source>
        <dbReference type="PIRSR" id="PIRSR000388-1"/>
    </source>
</evidence>
<keyword evidence="6 9" id="KW-0479">Metal-binding</keyword>
<comment type="catalytic activity">
    <reaction evidence="6">
        <text>(6R)-5,10-methylene-5,6,7,8-tetrahydrofolate + 3-methyl-2-oxobutanoate + H2O = 2-dehydropantoate + (6S)-5,6,7,8-tetrahydrofolate</text>
        <dbReference type="Rhea" id="RHEA:11824"/>
        <dbReference type="ChEBI" id="CHEBI:11561"/>
        <dbReference type="ChEBI" id="CHEBI:11851"/>
        <dbReference type="ChEBI" id="CHEBI:15377"/>
        <dbReference type="ChEBI" id="CHEBI:15636"/>
        <dbReference type="ChEBI" id="CHEBI:57453"/>
        <dbReference type="EC" id="2.1.2.11"/>
    </reaction>
</comment>
<evidence type="ECO:0000256" key="3">
    <source>
        <dbReference type="ARBA" id="ARBA00022679"/>
    </source>
</evidence>
<dbReference type="PANTHER" id="PTHR20881">
    <property type="entry name" value="3-METHYL-2-OXOBUTANOATE HYDROXYMETHYLTRANSFERASE"/>
    <property type="match status" value="1"/>
</dbReference>
<feature type="binding site" evidence="6 9">
    <location>
        <position position="115"/>
    </location>
    <ligand>
        <name>Mg(2+)</name>
        <dbReference type="ChEBI" id="CHEBI:18420"/>
    </ligand>
</feature>
<dbReference type="AlphaFoldDB" id="A0A650CEJ6"/>
<name>A0A650CEJ6_SULOH</name>
<reference evidence="10 11" key="1">
    <citation type="submission" date="2019-10" db="EMBL/GenBank/DDBJ databases">
        <title>Genome Sequences from Six Type Strain Members of the Archaeal Family Sulfolobaceae: Acidianus ambivalens, Acidianus infernus, Metallosphaera prunae, Stygiolobus azoricus, Sulfolobus metallicus, and Sulfurisphaera ohwakuensis.</title>
        <authorList>
            <person name="Counts J.A."/>
            <person name="Kelly R.M."/>
        </authorList>
    </citation>
    <scope>NUCLEOTIDE SEQUENCE [LARGE SCALE GENOMIC DNA]</scope>
    <source>
        <strain evidence="10 11">TA-1</strain>
    </source>
</reference>
<dbReference type="GO" id="GO:0000287">
    <property type="term" value="F:magnesium ion binding"/>
    <property type="evidence" value="ECO:0007669"/>
    <property type="project" value="TreeGrafter"/>
</dbReference>
<feature type="active site" description="Proton acceptor" evidence="6 7">
    <location>
        <position position="182"/>
    </location>
</feature>
<evidence type="ECO:0000256" key="5">
    <source>
        <dbReference type="ARBA" id="ARBA00022993"/>
    </source>
</evidence>
<gene>
    <name evidence="6 10" type="primary">panB</name>
    <name evidence="10" type="ORF">D1869_02495</name>
</gene>
<keyword evidence="11" id="KW-1185">Reference proteome</keyword>
<dbReference type="InterPro" id="IPR015813">
    <property type="entry name" value="Pyrv/PenolPyrv_kinase-like_dom"/>
</dbReference>
<organism evidence="10 11">
    <name type="scientific">Sulfurisphaera ohwakuensis</name>
    <dbReference type="NCBI Taxonomy" id="69656"/>
    <lineage>
        <taxon>Archaea</taxon>
        <taxon>Thermoproteota</taxon>
        <taxon>Thermoprotei</taxon>
        <taxon>Sulfolobales</taxon>
        <taxon>Sulfolobaceae</taxon>
        <taxon>Sulfurisphaera</taxon>
    </lineage>
</organism>
<comment type="pathway">
    <text evidence="1">Cofactor biosynthesis; (R)-pantothenate biosynthesis; (R)-pantoate from 3-methyl-2-oxobutanoate: step 1/2.</text>
</comment>
<feature type="binding site" evidence="6 9">
    <location>
        <position position="45"/>
    </location>
    <ligand>
        <name>Mg(2+)</name>
        <dbReference type="ChEBI" id="CHEBI:18420"/>
    </ligand>
</feature>
<accession>A0A650CEJ6</accession>
<dbReference type="GO" id="GO:0003864">
    <property type="term" value="F:3-methyl-2-oxobutanoate hydroxymethyltransferase activity"/>
    <property type="evidence" value="ECO:0007669"/>
    <property type="project" value="UniProtKB-UniRule"/>
</dbReference>
<dbReference type="GO" id="GO:0008168">
    <property type="term" value="F:methyltransferase activity"/>
    <property type="evidence" value="ECO:0007669"/>
    <property type="project" value="UniProtKB-KW"/>
</dbReference>
<evidence type="ECO:0000256" key="9">
    <source>
        <dbReference type="PIRSR" id="PIRSR000388-3"/>
    </source>
</evidence>
<dbReference type="SUPFAM" id="SSF51621">
    <property type="entry name" value="Phosphoenolpyruvate/pyruvate domain"/>
    <property type="match status" value="1"/>
</dbReference>
<dbReference type="EC" id="2.1.2.11" evidence="6"/>
<evidence type="ECO:0000313" key="10">
    <source>
        <dbReference type="EMBL" id="QGR16186.1"/>
    </source>
</evidence>
<dbReference type="FunFam" id="3.20.20.60:FF:000003">
    <property type="entry name" value="3-methyl-2-oxobutanoate hydroxymethyltransferase"/>
    <property type="match status" value="1"/>
</dbReference>
<dbReference type="GO" id="GO:0015940">
    <property type="term" value="P:pantothenate biosynthetic process"/>
    <property type="evidence" value="ECO:0007669"/>
    <property type="project" value="UniProtKB-UniRule"/>
</dbReference>
<feature type="binding site" evidence="6 8">
    <location>
        <position position="113"/>
    </location>
    <ligand>
        <name>3-methyl-2-oxobutanoate</name>
        <dbReference type="ChEBI" id="CHEBI:11851"/>
    </ligand>
</feature>